<evidence type="ECO:0000256" key="2">
    <source>
        <dbReference type="ARBA" id="ARBA00007783"/>
    </source>
</evidence>
<evidence type="ECO:0000313" key="5">
    <source>
        <dbReference type="EMBL" id="MBD2186076.1"/>
    </source>
</evidence>
<keyword evidence="6" id="KW-1185">Reference proteome</keyword>
<feature type="transmembrane region" description="Helical" evidence="4">
    <location>
        <begin position="153"/>
        <end position="180"/>
    </location>
</feature>
<keyword evidence="4" id="KW-1133">Transmembrane helix</keyword>
<dbReference type="GO" id="GO:0005886">
    <property type="term" value="C:plasma membrane"/>
    <property type="evidence" value="ECO:0007669"/>
    <property type="project" value="UniProtKB-SubCell"/>
</dbReference>
<keyword evidence="4" id="KW-0812">Transmembrane</keyword>
<sequence>MPPGETGHPSQTDESSSDLSGLVKIYSGRSQLFSIRAFLTGAWLDFRSSSAFSKRLFLQNIAQRYRYSSFGLFWAFVPSALVAILLTLGQRDGETPAFGDRIPILIAGTVPPQVYGIFGLIMAQTFLEALNIQRVSLNQYIHLLVRQKIPLEAIMMAGLAESIFGFLMRLPVLIAILLVFNINPALTFPLAFLGIASIICFGSGLGLLLAPWNALSKDLENVMQFFPWFIFLVTPVFVIIKPGNWLYYLQQFNPLTYIFEGTRFLAYGVGTVNSLALFILLPLTVILLLVSWLFCRLCLPYIIERSLT</sequence>
<feature type="transmembrane region" description="Helical" evidence="4">
    <location>
        <begin position="186"/>
        <end position="210"/>
    </location>
</feature>
<name>A0A926VLM0_9CYAN</name>
<dbReference type="EMBL" id="JACJPW010000163">
    <property type="protein sequence ID" value="MBD2186076.1"/>
    <property type="molecule type" value="Genomic_DNA"/>
</dbReference>
<feature type="transmembrane region" description="Helical" evidence="4">
    <location>
        <begin position="67"/>
        <end position="88"/>
    </location>
</feature>
<reference evidence="5" key="2">
    <citation type="submission" date="2020-08" db="EMBL/GenBank/DDBJ databases">
        <authorList>
            <person name="Chen M."/>
            <person name="Teng W."/>
            <person name="Zhao L."/>
            <person name="Hu C."/>
            <person name="Zhou Y."/>
            <person name="Han B."/>
            <person name="Song L."/>
            <person name="Shu W."/>
        </authorList>
    </citation>
    <scope>NUCLEOTIDE SEQUENCE</scope>
    <source>
        <strain evidence="5">FACHB-1375</strain>
    </source>
</reference>
<reference evidence="5" key="1">
    <citation type="journal article" date="2015" name="ISME J.">
        <title>Draft Genome Sequence of Streptomyces incarnatus NRRL8089, which Produces the Nucleoside Antibiotic Sinefungin.</title>
        <authorList>
            <person name="Oshima K."/>
            <person name="Hattori M."/>
            <person name="Shimizu H."/>
            <person name="Fukuda K."/>
            <person name="Nemoto M."/>
            <person name="Inagaki K."/>
            <person name="Tamura T."/>
        </authorList>
    </citation>
    <scope>NUCLEOTIDE SEQUENCE</scope>
    <source>
        <strain evidence="5">FACHB-1375</strain>
    </source>
</reference>
<comment type="subcellular location">
    <subcellularLocation>
        <location evidence="1">Cell inner membrane</location>
        <topology evidence="1">Multi-pass membrane protein</topology>
    </subcellularLocation>
</comment>
<evidence type="ECO:0000256" key="4">
    <source>
        <dbReference type="SAM" id="Phobius"/>
    </source>
</evidence>
<dbReference type="PANTHER" id="PTHR30413:SF8">
    <property type="entry name" value="TRANSPORT PERMEASE PROTEIN"/>
    <property type="match status" value="1"/>
</dbReference>
<feature type="transmembrane region" description="Helical" evidence="4">
    <location>
        <begin position="114"/>
        <end position="132"/>
    </location>
</feature>
<evidence type="ECO:0000313" key="6">
    <source>
        <dbReference type="Proteomes" id="UP000641646"/>
    </source>
</evidence>
<keyword evidence="4" id="KW-0472">Membrane</keyword>
<dbReference type="PANTHER" id="PTHR30413">
    <property type="entry name" value="INNER MEMBRANE TRANSPORT PERMEASE"/>
    <property type="match status" value="1"/>
</dbReference>
<comment type="similarity">
    <text evidence="2">Belongs to the ABC-2 integral membrane protein family.</text>
</comment>
<evidence type="ECO:0000256" key="3">
    <source>
        <dbReference type="ARBA" id="ARBA00022448"/>
    </source>
</evidence>
<feature type="transmembrane region" description="Helical" evidence="4">
    <location>
        <begin position="275"/>
        <end position="299"/>
    </location>
</feature>
<protein>
    <submittedName>
        <fullName evidence="5">ABC transporter permease</fullName>
    </submittedName>
</protein>
<dbReference type="GO" id="GO:0015920">
    <property type="term" value="P:lipopolysaccharide transport"/>
    <property type="evidence" value="ECO:0007669"/>
    <property type="project" value="TreeGrafter"/>
</dbReference>
<proteinExistence type="inferred from homology"/>
<dbReference type="AlphaFoldDB" id="A0A926VLM0"/>
<feature type="transmembrane region" description="Helical" evidence="4">
    <location>
        <begin position="222"/>
        <end position="240"/>
    </location>
</feature>
<gene>
    <name evidence="5" type="ORF">H6G03_34305</name>
</gene>
<accession>A0A926VLM0</accession>
<comment type="caution">
    <text evidence="5">The sequence shown here is derived from an EMBL/GenBank/DDBJ whole genome shotgun (WGS) entry which is preliminary data.</text>
</comment>
<organism evidence="5 6">
    <name type="scientific">Aerosakkonema funiforme FACHB-1375</name>
    <dbReference type="NCBI Taxonomy" id="2949571"/>
    <lineage>
        <taxon>Bacteria</taxon>
        <taxon>Bacillati</taxon>
        <taxon>Cyanobacteriota</taxon>
        <taxon>Cyanophyceae</taxon>
        <taxon>Oscillatoriophycideae</taxon>
        <taxon>Aerosakkonematales</taxon>
        <taxon>Aerosakkonemataceae</taxon>
        <taxon>Aerosakkonema</taxon>
    </lineage>
</organism>
<dbReference type="Proteomes" id="UP000641646">
    <property type="component" value="Unassembled WGS sequence"/>
</dbReference>
<keyword evidence="3" id="KW-0813">Transport</keyword>
<evidence type="ECO:0000256" key="1">
    <source>
        <dbReference type="ARBA" id="ARBA00004429"/>
    </source>
</evidence>